<proteinExistence type="predicted"/>
<protein>
    <submittedName>
        <fullName evidence="2">Uncharacterized protein</fullName>
    </submittedName>
</protein>
<dbReference type="RefSeq" id="WP_142461388.1">
    <property type="nucleotide sequence ID" value="NZ_CABGHF010000001.1"/>
</dbReference>
<gene>
    <name evidence="2" type="ORF">SB6408_00022</name>
</gene>
<feature type="signal peptide" evidence="1">
    <location>
        <begin position="1"/>
        <end position="24"/>
    </location>
</feature>
<sequence>MSFFKLTLSTSLLFSLFLSGTCVANDFYNTSKDVIRHYYQPGKNAASPWHKKTADEQDIADYYVCYDKVVNQNAGFYLIVMCPDMEQISYDNQPAPTDYYVLQQTPQGLKLLSERQNFDGHFDGVANIGSDKWAVHSIISSMNQGYGQSHDLLEVFSEGKFIPVANWTSWMSNEGAFANGETEEIKNQLTVDESQSTAGFYALTIHSSGYRQKTKINKKYLISYNEDAGNYLIPEELNDGY</sequence>
<reference evidence="2 3" key="1">
    <citation type="submission" date="2019-07" db="EMBL/GenBank/DDBJ databases">
        <authorList>
            <person name="Brisse S."/>
            <person name="Rodrigues C."/>
            <person name="Thorpe H."/>
        </authorList>
    </citation>
    <scope>NUCLEOTIDE SEQUENCE [LARGE SCALE GENOMIC DNA]</scope>
    <source>
        <strain evidence="2">SB6408</strain>
    </source>
</reference>
<evidence type="ECO:0000256" key="1">
    <source>
        <dbReference type="SAM" id="SignalP"/>
    </source>
</evidence>
<evidence type="ECO:0000313" key="3">
    <source>
        <dbReference type="Proteomes" id="UP000318370"/>
    </source>
</evidence>
<feature type="chain" id="PRO_5021834742" evidence="1">
    <location>
        <begin position="25"/>
        <end position="241"/>
    </location>
</feature>
<evidence type="ECO:0000313" key="2">
    <source>
        <dbReference type="EMBL" id="VUS27402.1"/>
    </source>
</evidence>
<dbReference type="AlphaFoldDB" id="A0A564H1V4"/>
<dbReference type="EMBL" id="CABGHF010000001">
    <property type="protein sequence ID" value="VUS27402.1"/>
    <property type="molecule type" value="Genomic_DNA"/>
</dbReference>
<accession>A0A564H1V4</accession>
<keyword evidence="1" id="KW-0732">Signal</keyword>
<name>A0A564H1V4_9ENTR</name>
<dbReference type="Proteomes" id="UP000318370">
    <property type="component" value="Unassembled WGS sequence"/>
</dbReference>
<organism evidence="2 3">
    <name type="scientific">Klebsiella spallanzanii</name>
    <dbReference type="NCBI Taxonomy" id="2587528"/>
    <lineage>
        <taxon>Bacteria</taxon>
        <taxon>Pseudomonadati</taxon>
        <taxon>Pseudomonadota</taxon>
        <taxon>Gammaproteobacteria</taxon>
        <taxon>Enterobacterales</taxon>
        <taxon>Enterobacteriaceae</taxon>
        <taxon>Klebsiella/Raoultella group</taxon>
        <taxon>Klebsiella</taxon>
    </lineage>
</organism>